<comment type="caution">
    <text evidence="7">The sequence shown here is derived from an EMBL/GenBank/DDBJ whole genome shotgun (WGS) entry which is preliminary data.</text>
</comment>
<dbReference type="RefSeq" id="WP_168015777.1">
    <property type="nucleotide sequence ID" value="NZ_JAATEP010000031.1"/>
</dbReference>
<dbReference type="Pfam" id="PF01266">
    <property type="entry name" value="DAO"/>
    <property type="match status" value="1"/>
</dbReference>
<dbReference type="Gene3D" id="3.30.9.10">
    <property type="entry name" value="D-Amino Acid Oxidase, subunit A, domain 2"/>
    <property type="match status" value="2"/>
</dbReference>
<reference evidence="7 8" key="1">
    <citation type="submission" date="2020-03" db="EMBL/GenBank/DDBJ databases">
        <title>WGS of actinomycetes isolated from Thailand.</title>
        <authorList>
            <person name="Thawai C."/>
        </authorList>
    </citation>
    <scope>NUCLEOTIDE SEQUENCE [LARGE SCALE GENOMIC DNA]</scope>
    <source>
        <strain evidence="7 8">FMUSA5-5</strain>
    </source>
</reference>
<gene>
    <name evidence="7" type="ORF">HCN51_35530</name>
</gene>
<evidence type="ECO:0000259" key="6">
    <source>
        <dbReference type="Pfam" id="PF01266"/>
    </source>
</evidence>
<dbReference type="Gene3D" id="3.50.50.60">
    <property type="entry name" value="FAD/NAD(P)-binding domain"/>
    <property type="match status" value="2"/>
</dbReference>
<protein>
    <submittedName>
        <fullName evidence="7">FAD-binding oxidoreductase</fullName>
    </submittedName>
</protein>
<organism evidence="7 8">
    <name type="scientific">Nonomuraea composti</name>
    <dbReference type="NCBI Taxonomy" id="2720023"/>
    <lineage>
        <taxon>Bacteria</taxon>
        <taxon>Bacillati</taxon>
        <taxon>Actinomycetota</taxon>
        <taxon>Actinomycetes</taxon>
        <taxon>Streptosporangiales</taxon>
        <taxon>Streptosporangiaceae</taxon>
        <taxon>Nonomuraea</taxon>
    </lineage>
</organism>
<dbReference type="EMBL" id="JAATEP010000031">
    <property type="protein sequence ID" value="NJP94692.1"/>
    <property type="molecule type" value="Genomic_DNA"/>
</dbReference>
<evidence type="ECO:0000256" key="1">
    <source>
        <dbReference type="ARBA" id="ARBA00001974"/>
    </source>
</evidence>
<evidence type="ECO:0000256" key="4">
    <source>
        <dbReference type="ARBA" id="ARBA00023002"/>
    </source>
</evidence>
<proteinExistence type="inferred from homology"/>
<dbReference type="InterPro" id="IPR036188">
    <property type="entry name" value="FAD/NAD-bd_sf"/>
</dbReference>
<comment type="cofactor">
    <cofactor evidence="1">
        <name>FAD</name>
        <dbReference type="ChEBI" id="CHEBI:57692"/>
    </cofactor>
</comment>
<accession>A0ABX1BE87</accession>
<dbReference type="PANTHER" id="PTHR13847">
    <property type="entry name" value="SARCOSINE DEHYDROGENASE-RELATED"/>
    <property type="match status" value="1"/>
</dbReference>
<feature type="domain" description="FAD dependent oxidoreductase" evidence="6">
    <location>
        <begin position="3"/>
        <end position="398"/>
    </location>
</feature>
<dbReference type="SUPFAM" id="SSF54373">
    <property type="entry name" value="FAD-linked reductases, C-terminal domain"/>
    <property type="match status" value="1"/>
</dbReference>
<keyword evidence="3" id="KW-0285">Flavoprotein</keyword>
<evidence type="ECO:0000256" key="5">
    <source>
        <dbReference type="SAM" id="MobiDB-lite"/>
    </source>
</evidence>
<dbReference type="SUPFAM" id="SSF51905">
    <property type="entry name" value="FAD/NAD(P)-binding domain"/>
    <property type="match status" value="1"/>
</dbReference>
<evidence type="ECO:0000256" key="2">
    <source>
        <dbReference type="ARBA" id="ARBA00009410"/>
    </source>
</evidence>
<dbReference type="Proteomes" id="UP000696294">
    <property type="component" value="Unassembled WGS sequence"/>
</dbReference>
<feature type="region of interest" description="Disordered" evidence="5">
    <location>
        <begin position="194"/>
        <end position="214"/>
    </location>
</feature>
<sequence length="414" mass="42791">MRAVVIGSGIVGAGAAYHLSRRGAAVTVVDACCQGGATQAGAGIVCPWVDHPEDDDWYRLTREGARAYPALVEELGEDIGYAKVGALLVAEDPVDLEPVRTLLRRRHAEAPEMGDVVDVDTPTELFPPLSDGLSALLVPGAARVDGRSVRDALLRAATARGARLRTGIATLTGDGEVLVYQADTENGTRWSPAVAAASPGETEPVPADGSEATSWRQSAPLAAAPAPVAPASPEALRLTGEGVPVEADVVIVAAGAWTGEVCRPLGVELPVFPRRGQILHATMEGVDTAWWPIILPRIGPYLLGFPDSRVVVGATVEDVGFSPRITMGGLDEVIEAGLRVAPGLFNATVTETRVGLRPVYAPGRALIGPLSERVVVATGLSAYGLTAGPFTGEIAAALALGETPPIDIAPYAPA</sequence>
<dbReference type="InterPro" id="IPR006076">
    <property type="entry name" value="FAD-dep_OxRdtase"/>
</dbReference>
<keyword evidence="4" id="KW-0560">Oxidoreductase</keyword>
<comment type="similarity">
    <text evidence="2">Belongs to the DadA oxidoreductase family.</text>
</comment>
<evidence type="ECO:0000256" key="3">
    <source>
        <dbReference type="ARBA" id="ARBA00022630"/>
    </source>
</evidence>
<evidence type="ECO:0000313" key="8">
    <source>
        <dbReference type="Proteomes" id="UP000696294"/>
    </source>
</evidence>
<keyword evidence="8" id="KW-1185">Reference proteome</keyword>
<evidence type="ECO:0000313" key="7">
    <source>
        <dbReference type="EMBL" id="NJP94692.1"/>
    </source>
</evidence>
<name>A0ABX1BE87_9ACTN</name>
<dbReference type="PANTHER" id="PTHR13847:SF286">
    <property type="entry name" value="D-AMINO ACID DEHYDROGENASE"/>
    <property type="match status" value="1"/>
</dbReference>